<evidence type="ECO:0000313" key="11">
    <source>
        <dbReference type="EMBL" id="MEW9921300.1"/>
    </source>
</evidence>
<dbReference type="PANTHER" id="PTHR43197:SF1">
    <property type="entry name" value="UTP--GLUCOSE-1-PHOSPHATE URIDYLYLTRANSFERASE"/>
    <property type="match status" value="1"/>
</dbReference>
<sequence>MQQQRLESPISPRIRTAIFPVAALGSRFLPATKATPKELLPVIDTPLFQYAIDEAREAGGERMVVSLQVEEEETRKYGMLSVTERSGRLLRADGMVEKPDPADAPSRDAVVGRYVLDGCIFDDLAQTTPGTGREIQLTDSIARGASRVGLVG</sequence>
<accession>A0ABV3RQR2</accession>
<comment type="similarity">
    <text evidence="1">Belongs to the UDPGP type 2 family.</text>
</comment>
<evidence type="ECO:0000256" key="6">
    <source>
        <dbReference type="ARBA" id="ARBA00031455"/>
    </source>
</evidence>
<gene>
    <name evidence="11" type="ORF">AB2B41_16945</name>
</gene>
<dbReference type="Pfam" id="PF00483">
    <property type="entry name" value="NTP_transferase"/>
    <property type="match status" value="1"/>
</dbReference>
<dbReference type="EC" id="2.7.7.9" evidence="2"/>
<evidence type="ECO:0000313" key="12">
    <source>
        <dbReference type="Proteomes" id="UP001556098"/>
    </source>
</evidence>
<dbReference type="InterPro" id="IPR005771">
    <property type="entry name" value="GalU_uridylyltTrfase_bac/arc"/>
</dbReference>
<name>A0ABV3RQR2_9RHOB</name>
<proteinExistence type="inferred from homology"/>
<keyword evidence="4" id="KW-0808">Transferase</keyword>
<protein>
    <recommendedName>
        <fullName evidence="3">UTP--glucose-1-phosphate uridylyltransferase</fullName>
        <ecNumber evidence="2">2.7.7.9</ecNumber>
    </recommendedName>
    <alternativeName>
        <fullName evidence="6">Alpha-D-glucosyl-1-phosphate uridylyltransferase</fullName>
    </alternativeName>
    <alternativeName>
        <fullName evidence="7">UDP-glucose pyrophosphorylase</fullName>
    </alternativeName>
    <alternativeName>
        <fullName evidence="8">Uridine diphosphoglucose pyrophosphorylase</fullName>
    </alternativeName>
</protein>
<dbReference type="SUPFAM" id="SSF53448">
    <property type="entry name" value="Nucleotide-diphospho-sugar transferases"/>
    <property type="match status" value="1"/>
</dbReference>
<organism evidence="11 12">
    <name type="scientific">Sulfitobacter sediminis</name>
    <dbReference type="NCBI Taxonomy" id="3234186"/>
    <lineage>
        <taxon>Bacteria</taxon>
        <taxon>Pseudomonadati</taxon>
        <taxon>Pseudomonadota</taxon>
        <taxon>Alphaproteobacteria</taxon>
        <taxon>Rhodobacterales</taxon>
        <taxon>Roseobacteraceae</taxon>
        <taxon>Sulfitobacter</taxon>
    </lineage>
</organism>
<evidence type="ECO:0000256" key="5">
    <source>
        <dbReference type="ARBA" id="ARBA00022695"/>
    </source>
</evidence>
<keyword evidence="5" id="KW-0548">Nucleotidyltransferase</keyword>
<comment type="catalytic activity">
    <reaction evidence="9">
        <text>alpha-D-glucose 1-phosphate + UTP + H(+) = UDP-alpha-D-glucose + diphosphate</text>
        <dbReference type="Rhea" id="RHEA:19889"/>
        <dbReference type="ChEBI" id="CHEBI:15378"/>
        <dbReference type="ChEBI" id="CHEBI:33019"/>
        <dbReference type="ChEBI" id="CHEBI:46398"/>
        <dbReference type="ChEBI" id="CHEBI:58601"/>
        <dbReference type="ChEBI" id="CHEBI:58885"/>
        <dbReference type="EC" id="2.7.7.9"/>
    </reaction>
</comment>
<evidence type="ECO:0000256" key="9">
    <source>
        <dbReference type="ARBA" id="ARBA00048128"/>
    </source>
</evidence>
<dbReference type="InterPro" id="IPR029044">
    <property type="entry name" value="Nucleotide-diphossugar_trans"/>
</dbReference>
<evidence type="ECO:0000256" key="2">
    <source>
        <dbReference type="ARBA" id="ARBA00012415"/>
    </source>
</evidence>
<evidence type="ECO:0000256" key="1">
    <source>
        <dbReference type="ARBA" id="ARBA00006890"/>
    </source>
</evidence>
<evidence type="ECO:0000256" key="8">
    <source>
        <dbReference type="ARBA" id="ARBA00032341"/>
    </source>
</evidence>
<dbReference type="PANTHER" id="PTHR43197">
    <property type="entry name" value="UTP--GLUCOSE-1-PHOSPHATE URIDYLYLTRANSFERASE"/>
    <property type="match status" value="1"/>
</dbReference>
<comment type="caution">
    <text evidence="11">The sequence shown here is derived from an EMBL/GenBank/DDBJ whole genome shotgun (WGS) entry which is preliminary data.</text>
</comment>
<feature type="domain" description="Nucleotidyl transferase" evidence="10">
    <location>
        <begin position="52"/>
        <end position="141"/>
    </location>
</feature>
<reference evidence="11 12" key="1">
    <citation type="submission" date="2024-07" db="EMBL/GenBank/DDBJ databases">
        <title>Marimonas sp.nov., isolated from tidal-flat sediment.</title>
        <authorList>
            <person name="Jayan J.N."/>
            <person name="Lee S.S."/>
        </authorList>
    </citation>
    <scope>NUCLEOTIDE SEQUENCE [LARGE SCALE GENOMIC DNA]</scope>
    <source>
        <strain evidence="11 12">MJW-29</strain>
    </source>
</reference>
<evidence type="ECO:0000256" key="4">
    <source>
        <dbReference type="ARBA" id="ARBA00022679"/>
    </source>
</evidence>
<dbReference type="Proteomes" id="UP001556098">
    <property type="component" value="Unassembled WGS sequence"/>
</dbReference>
<evidence type="ECO:0000256" key="7">
    <source>
        <dbReference type="ARBA" id="ARBA00031959"/>
    </source>
</evidence>
<evidence type="ECO:0000256" key="3">
    <source>
        <dbReference type="ARBA" id="ARBA00019048"/>
    </source>
</evidence>
<keyword evidence="12" id="KW-1185">Reference proteome</keyword>
<evidence type="ECO:0000259" key="10">
    <source>
        <dbReference type="Pfam" id="PF00483"/>
    </source>
</evidence>
<dbReference type="InterPro" id="IPR005835">
    <property type="entry name" value="NTP_transferase_dom"/>
</dbReference>
<dbReference type="Gene3D" id="3.90.550.10">
    <property type="entry name" value="Spore Coat Polysaccharide Biosynthesis Protein SpsA, Chain A"/>
    <property type="match status" value="2"/>
</dbReference>
<dbReference type="EMBL" id="JBFNXX010000014">
    <property type="protein sequence ID" value="MEW9921300.1"/>
    <property type="molecule type" value="Genomic_DNA"/>
</dbReference>